<keyword evidence="2" id="KW-1185">Reference proteome</keyword>
<dbReference type="Pfam" id="PF13030">
    <property type="entry name" value="DUF3891"/>
    <property type="match status" value="1"/>
</dbReference>
<evidence type="ECO:0000313" key="2">
    <source>
        <dbReference type="Proteomes" id="UP000198661"/>
    </source>
</evidence>
<reference evidence="1 2" key="1">
    <citation type="submission" date="2016-10" db="EMBL/GenBank/DDBJ databases">
        <authorList>
            <person name="de Groot N.N."/>
        </authorList>
    </citation>
    <scope>NUCLEOTIDE SEQUENCE [LARGE SCALE GENOMIC DNA]</scope>
    <source>
        <strain evidence="1 2">DSM 44945</strain>
    </source>
</reference>
<proteinExistence type="predicted"/>
<dbReference type="InterPro" id="IPR024992">
    <property type="entry name" value="DUF3891"/>
</dbReference>
<dbReference type="AlphaFoldDB" id="A0A1I2LZN8"/>
<gene>
    <name evidence="1" type="ORF">SAMN04488025_10629</name>
</gene>
<dbReference type="Proteomes" id="UP000198661">
    <property type="component" value="Unassembled WGS sequence"/>
</dbReference>
<evidence type="ECO:0000313" key="1">
    <source>
        <dbReference type="EMBL" id="SFF82606.1"/>
    </source>
</evidence>
<organism evidence="1 2">
    <name type="scientific">Planifilum fulgidum</name>
    <dbReference type="NCBI Taxonomy" id="201973"/>
    <lineage>
        <taxon>Bacteria</taxon>
        <taxon>Bacillati</taxon>
        <taxon>Bacillota</taxon>
        <taxon>Bacilli</taxon>
        <taxon>Bacillales</taxon>
        <taxon>Thermoactinomycetaceae</taxon>
        <taxon>Planifilum</taxon>
    </lineage>
</organism>
<dbReference type="EMBL" id="FOOK01000006">
    <property type="protein sequence ID" value="SFF82606.1"/>
    <property type="molecule type" value="Genomic_DNA"/>
</dbReference>
<dbReference type="RefSeq" id="WP_177198988.1">
    <property type="nucleotide sequence ID" value="NZ_FOOK01000006.1"/>
</dbReference>
<dbReference type="STRING" id="201973.SAMN04488025_10629"/>
<accession>A0A1I2LZN8</accession>
<evidence type="ECO:0008006" key="3">
    <source>
        <dbReference type="Google" id="ProtNLM"/>
    </source>
</evidence>
<sequence>MIVRKQGDRFVLFRQHDHALVSADFALKLKEIGRFHPSAVYAIAMHDVGWRLLDREVLWNEEEDRPYSFMDYPLGPKLPAYKAGIDRVAAEDAYAGCLCSMHYASFFEGVSDPAAVRFREEELERQERLKAGMKSEERDGLNRDLRLLKFCDHLSLFVCLNEPGQNRFPWFREGMDYFGRRLLPVWESPRQLRFSPNPFREPFTVTIPYRVVNAAREPEEEGQLSIDVVC</sequence>
<protein>
    <recommendedName>
        <fullName evidence="3">DUF3891 family protein</fullName>
    </recommendedName>
</protein>
<name>A0A1I2LZN8_9BACL</name>